<evidence type="ECO:0000313" key="2">
    <source>
        <dbReference type="EMBL" id="CDZ76121.1"/>
    </source>
</evidence>
<protein>
    <recommendedName>
        <fullName evidence="1">DUF3644 domain-containing protein</fullName>
    </recommendedName>
</protein>
<dbReference type="OrthoDB" id="1551227at2"/>
<dbReference type="AlphaFoldDB" id="A0A078KSS6"/>
<dbReference type="eggNOG" id="ENOG502Z8ZM">
    <property type="taxonomic scope" value="Bacteria"/>
</dbReference>
<organism evidence="2 3">
    <name type="scientific">Legionella massiliensis</name>
    <dbReference type="NCBI Taxonomy" id="1034943"/>
    <lineage>
        <taxon>Bacteria</taxon>
        <taxon>Pseudomonadati</taxon>
        <taxon>Pseudomonadota</taxon>
        <taxon>Gammaproteobacteria</taxon>
        <taxon>Legionellales</taxon>
        <taxon>Legionellaceae</taxon>
        <taxon>Legionella</taxon>
    </lineage>
</organism>
<keyword evidence="3" id="KW-1185">Reference proteome</keyword>
<gene>
    <name evidence="2" type="ORF">BN59_00387</name>
</gene>
<dbReference type="RefSeq" id="WP_043872724.1">
    <property type="nucleotide sequence ID" value="NZ_CCVW01000001.1"/>
</dbReference>
<reference evidence="2 3" key="1">
    <citation type="submission" date="2014-06" db="EMBL/GenBank/DDBJ databases">
        <authorList>
            <person name="Urmite Genomes Urmite Genomes"/>
        </authorList>
    </citation>
    <scope>NUCLEOTIDE SEQUENCE [LARGE SCALE GENOMIC DNA]</scope>
</reference>
<dbReference type="Proteomes" id="UP000044071">
    <property type="component" value="Unassembled WGS sequence"/>
</dbReference>
<dbReference type="EMBL" id="CCSB01000001">
    <property type="protein sequence ID" value="CDZ76121.1"/>
    <property type="molecule type" value="Genomic_DNA"/>
</dbReference>
<evidence type="ECO:0000259" key="1">
    <source>
        <dbReference type="Pfam" id="PF12358"/>
    </source>
</evidence>
<feature type="domain" description="DUF3644" evidence="1">
    <location>
        <begin position="9"/>
        <end position="192"/>
    </location>
</feature>
<sequence length="360" mass="42708">MKKGRAKSILASSIDSALLAVEIYNKPRATFRTEAFISLMIIAWTRLFHCYFYQSIGDKYYYRDKKSNRYLKKDNERMAWDLSNCIKEYGNLSEAVKANLNFFILLRNKVEHRHVEKIEFDTMLFGECQALLYNFESQLIEWFGYEYCINETLAFSLQFSVLRNNTQEIANKRALSADLKDLKRFIENYRSSLSQDIFNSNFYSIKLIQIPKISNTERNDLAIKFVNWSSLSVEDRGNYEKLITIIKDKVIQKPVINYGGMKPKKIRELVEKGCEIKFSDYDHRCFYSIFKIRPLTSDKEDPFDTNTEFCNFDEVHNDYVYQEGWAKVIIQIISNGKLNRHQWIIAYKENKHLNIKDYTE</sequence>
<dbReference type="Pfam" id="PF12358">
    <property type="entry name" value="DUF3644"/>
    <property type="match status" value="1"/>
</dbReference>
<dbReference type="InterPro" id="IPR022104">
    <property type="entry name" value="DUF3644"/>
</dbReference>
<proteinExistence type="predicted"/>
<evidence type="ECO:0000313" key="3">
    <source>
        <dbReference type="Proteomes" id="UP000044071"/>
    </source>
</evidence>
<accession>A0A078KSS6</accession>
<name>A0A078KSS6_9GAMM</name>